<dbReference type="Gene3D" id="3.30.450.20">
    <property type="entry name" value="PAS domain"/>
    <property type="match status" value="1"/>
</dbReference>
<dbReference type="AlphaFoldDB" id="A0A6A4RB43"/>
<dbReference type="Proteomes" id="UP000441586">
    <property type="component" value="Unassembled WGS sequence"/>
</dbReference>
<accession>A0A6A4RB43</accession>
<dbReference type="Pfam" id="PF12860">
    <property type="entry name" value="PAS_7"/>
    <property type="match status" value="1"/>
</dbReference>
<comment type="caution">
    <text evidence="1">The sequence shown here is derived from an EMBL/GenBank/DDBJ whole genome shotgun (WGS) entry which is preliminary data.</text>
</comment>
<dbReference type="RefSeq" id="WP_158981596.1">
    <property type="nucleotide sequence ID" value="NZ_WSFO01000018.1"/>
</dbReference>
<evidence type="ECO:0000313" key="1">
    <source>
        <dbReference type="EMBL" id="KAE9625894.1"/>
    </source>
</evidence>
<sequence length="142" mass="15984">MKGEPESVEEGLELLSLGVGIFDRHLQLQFHNSAFRDLRKYPDDLCVAGTSLHALLLLNAQRGDFGPGDAEAQVRERLDEIITSGERQLEHEMSDGQVLQIQYKRMSSGGFVITYQDCTSERTAERALRASEERYSLVTEIP</sequence>
<gene>
    <name evidence="1" type="ORF">GP644_21795</name>
</gene>
<protein>
    <submittedName>
        <fullName evidence="1">Uncharacterized protein</fullName>
    </submittedName>
</protein>
<evidence type="ECO:0000313" key="2">
    <source>
        <dbReference type="Proteomes" id="UP000441586"/>
    </source>
</evidence>
<dbReference type="EMBL" id="WSFO01000018">
    <property type="protein sequence ID" value="KAE9625894.1"/>
    <property type="molecule type" value="Genomic_DNA"/>
</dbReference>
<reference evidence="1 2" key="1">
    <citation type="submission" date="2019-12" db="EMBL/GenBank/DDBJ databases">
        <authorList>
            <person name="Zhang Y.-J."/>
        </authorList>
    </citation>
    <scope>NUCLEOTIDE SEQUENCE [LARGE SCALE GENOMIC DNA]</scope>
    <source>
        <strain evidence="1 2">H18S-6</strain>
    </source>
</reference>
<proteinExistence type="predicted"/>
<name>A0A6A4RB43_9RHOB</name>
<organism evidence="1 2">
    <name type="scientific">Parasedimentitalea maritima</name>
    <dbReference type="NCBI Taxonomy" id="2578117"/>
    <lineage>
        <taxon>Bacteria</taxon>
        <taxon>Pseudomonadati</taxon>
        <taxon>Pseudomonadota</taxon>
        <taxon>Alphaproteobacteria</taxon>
        <taxon>Rhodobacterales</taxon>
        <taxon>Paracoccaceae</taxon>
        <taxon>Parasedimentitalea</taxon>
    </lineage>
</organism>